<reference evidence="1" key="2">
    <citation type="submission" date="2025-08" db="UniProtKB">
        <authorList>
            <consortium name="Ensembl"/>
        </authorList>
    </citation>
    <scope>IDENTIFICATION</scope>
</reference>
<dbReference type="InterPro" id="IPR036058">
    <property type="entry name" value="Kazal_dom_sf"/>
</dbReference>
<reference evidence="1" key="3">
    <citation type="submission" date="2025-09" db="UniProtKB">
        <authorList>
            <consortium name="Ensembl"/>
        </authorList>
    </citation>
    <scope>IDENTIFICATION</scope>
</reference>
<dbReference type="AlphaFoldDB" id="A0A8C4T8R7"/>
<evidence type="ECO:0000313" key="2">
    <source>
        <dbReference type="Proteomes" id="UP000694620"/>
    </source>
</evidence>
<keyword evidence="2" id="KW-1185">Reference proteome</keyword>
<evidence type="ECO:0000313" key="1">
    <source>
        <dbReference type="Ensembl" id="ENSECRP00000028828.1"/>
    </source>
</evidence>
<proteinExistence type="predicted"/>
<protein>
    <submittedName>
        <fullName evidence="1">Uncharacterized protein</fullName>
    </submittedName>
</protein>
<name>A0A8C4T8R7_ERPCA</name>
<dbReference type="Ensembl" id="ENSECRT00000029440.1">
    <property type="protein sequence ID" value="ENSECRP00000028828.1"/>
    <property type="gene ID" value="ENSECRG00000019517.1"/>
</dbReference>
<reference evidence="1" key="1">
    <citation type="submission" date="2021-06" db="EMBL/GenBank/DDBJ databases">
        <authorList>
            <consortium name="Wellcome Sanger Institute Data Sharing"/>
        </authorList>
    </citation>
    <scope>NUCLEOTIDE SEQUENCE [LARGE SCALE GENOMIC DNA]</scope>
</reference>
<sequence>MFQGVFNNGVSSGFLFQHMAAYPNCEPYMEVYCLLLYIPKCGNDGVTYSTFSVQPNHDSWPPTGYIALNCRGGACVQ</sequence>
<dbReference type="Proteomes" id="UP000694620">
    <property type="component" value="Chromosome 11"/>
</dbReference>
<dbReference type="SUPFAM" id="SSF100895">
    <property type="entry name" value="Kazal-type serine protease inhibitors"/>
    <property type="match status" value="1"/>
</dbReference>
<organism evidence="1 2">
    <name type="scientific">Erpetoichthys calabaricus</name>
    <name type="common">Rope fish</name>
    <name type="synonym">Calamoichthys calabaricus</name>
    <dbReference type="NCBI Taxonomy" id="27687"/>
    <lineage>
        <taxon>Eukaryota</taxon>
        <taxon>Metazoa</taxon>
        <taxon>Chordata</taxon>
        <taxon>Craniata</taxon>
        <taxon>Vertebrata</taxon>
        <taxon>Euteleostomi</taxon>
        <taxon>Actinopterygii</taxon>
        <taxon>Polypteriformes</taxon>
        <taxon>Polypteridae</taxon>
        <taxon>Erpetoichthys</taxon>
    </lineage>
</organism>
<accession>A0A8C4T8R7</accession>